<accession>A0A511V0M8</accession>
<dbReference type="AlphaFoldDB" id="A0A511V0M8"/>
<evidence type="ECO:0000313" key="2">
    <source>
        <dbReference type="Proteomes" id="UP000321491"/>
    </source>
</evidence>
<dbReference type="EMBL" id="BJXW01000044">
    <property type="protein sequence ID" value="GEN32456.1"/>
    <property type="molecule type" value="Genomic_DNA"/>
</dbReference>
<dbReference type="Gene3D" id="3.90.1720.10">
    <property type="entry name" value="endopeptidase domain like (from Nostoc punctiforme)"/>
    <property type="match status" value="1"/>
</dbReference>
<comment type="caution">
    <text evidence="1">The sequence shown here is derived from an EMBL/GenBank/DDBJ whole genome shotgun (WGS) entry which is preliminary data.</text>
</comment>
<protein>
    <submittedName>
        <fullName evidence="1">Uncharacterized protein</fullName>
    </submittedName>
</protein>
<reference evidence="1 2" key="1">
    <citation type="submission" date="2019-07" db="EMBL/GenBank/DDBJ databases">
        <title>Whole genome shotgun sequence of Cerasibacillus quisquiliarum NBRC 102429.</title>
        <authorList>
            <person name="Hosoyama A."/>
            <person name="Uohara A."/>
            <person name="Ohji S."/>
            <person name="Ichikawa N."/>
        </authorList>
    </citation>
    <scope>NUCLEOTIDE SEQUENCE [LARGE SCALE GENOMIC DNA]</scope>
    <source>
        <strain evidence="1 2">NBRC 102429</strain>
    </source>
</reference>
<keyword evidence="2" id="KW-1185">Reference proteome</keyword>
<dbReference type="OrthoDB" id="1645744at2"/>
<sequence length="95" mass="10986">MQWKEVKKFIVIIFGLFGFLVNKPIQRKNAYFCSQFVATILKKNQVIEFDKPLALTAPHDFQGLTLLDLVYEGKLKTYLQDDRGEISMTLPSVFV</sequence>
<dbReference type="RefSeq" id="WP_146938793.1">
    <property type="nucleotide sequence ID" value="NZ_BJXW01000044.1"/>
</dbReference>
<name>A0A511V0M8_9BACI</name>
<dbReference type="Proteomes" id="UP000321491">
    <property type="component" value="Unassembled WGS sequence"/>
</dbReference>
<gene>
    <name evidence="1" type="ORF">CQU01_26940</name>
</gene>
<organism evidence="1 2">
    <name type="scientific">Cerasibacillus quisquiliarum</name>
    <dbReference type="NCBI Taxonomy" id="227865"/>
    <lineage>
        <taxon>Bacteria</taxon>
        <taxon>Bacillati</taxon>
        <taxon>Bacillota</taxon>
        <taxon>Bacilli</taxon>
        <taxon>Bacillales</taxon>
        <taxon>Bacillaceae</taxon>
        <taxon>Cerasibacillus</taxon>
    </lineage>
</organism>
<evidence type="ECO:0000313" key="1">
    <source>
        <dbReference type="EMBL" id="GEN32456.1"/>
    </source>
</evidence>
<proteinExistence type="predicted"/>